<proteinExistence type="predicted"/>
<dbReference type="RefSeq" id="WP_007207425.1">
    <property type="nucleotide sequence ID" value="NZ_GL622241.1"/>
</dbReference>
<protein>
    <submittedName>
        <fullName evidence="2">Acetyltransferase, GNAT family</fullName>
    </submittedName>
</protein>
<name>E6LDG4_ENTI1</name>
<dbReference type="Pfam" id="PF00583">
    <property type="entry name" value="Acetyltransf_1"/>
    <property type="match status" value="1"/>
</dbReference>
<dbReference type="InterPro" id="IPR016181">
    <property type="entry name" value="Acyl_CoA_acyltransferase"/>
</dbReference>
<dbReference type="eggNOG" id="COG0456">
    <property type="taxonomic scope" value="Bacteria"/>
</dbReference>
<evidence type="ECO:0000313" key="3">
    <source>
        <dbReference type="Proteomes" id="UP000010296"/>
    </source>
</evidence>
<dbReference type="AlphaFoldDB" id="E6LDG4"/>
<gene>
    <name evidence="2" type="ORF">HMPREF9088_0404</name>
</gene>
<dbReference type="PROSITE" id="PS51186">
    <property type="entry name" value="GNAT"/>
    <property type="match status" value="1"/>
</dbReference>
<reference evidence="2 3" key="1">
    <citation type="submission" date="2010-12" db="EMBL/GenBank/DDBJ databases">
        <authorList>
            <person name="Muzny D."/>
            <person name="Qin X."/>
            <person name="Deng J."/>
            <person name="Jiang H."/>
            <person name="Liu Y."/>
            <person name="Qu J."/>
            <person name="Song X.-Z."/>
            <person name="Zhang L."/>
            <person name="Thornton R."/>
            <person name="Coyle M."/>
            <person name="Francisco L."/>
            <person name="Jackson L."/>
            <person name="Javaid M."/>
            <person name="Korchina V."/>
            <person name="Kovar C."/>
            <person name="Mata R."/>
            <person name="Mathew T."/>
            <person name="Ngo R."/>
            <person name="Nguyen L."/>
            <person name="Nguyen N."/>
            <person name="Okwuonu G."/>
            <person name="Ongeri F."/>
            <person name="Pham C."/>
            <person name="Simmons D."/>
            <person name="Wilczek-Boney K."/>
            <person name="Hale W."/>
            <person name="Jakkamsetti A."/>
            <person name="Pham P."/>
            <person name="Ruth R."/>
            <person name="San Lucas F."/>
            <person name="Warren J."/>
            <person name="Zhang J."/>
            <person name="Zhao Z."/>
            <person name="Zhou C."/>
            <person name="Zhu D."/>
            <person name="Lee S."/>
            <person name="Bess C."/>
            <person name="Blankenburg K."/>
            <person name="Forbes L."/>
            <person name="Fu Q."/>
            <person name="Gubbala S."/>
            <person name="Hirani K."/>
            <person name="Jayaseelan J.C."/>
            <person name="Lara F."/>
            <person name="Munidasa M."/>
            <person name="Palculict T."/>
            <person name="Patil S."/>
            <person name="Pu L.-L."/>
            <person name="Saada N."/>
            <person name="Tang L."/>
            <person name="Weissenberger G."/>
            <person name="Zhu Y."/>
            <person name="Hemphill L."/>
            <person name="Shang Y."/>
            <person name="Youmans B."/>
            <person name="Ayvaz T."/>
            <person name="Ross M."/>
            <person name="Santibanez J."/>
            <person name="Aqrawi P."/>
            <person name="Gross S."/>
            <person name="Joshi V."/>
            <person name="Fowler G."/>
            <person name="Nazareth L."/>
            <person name="Reid J."/>
            <person name="Worley K."/>
            <person name="Petrosino J."/>
            <person name="Highlander S."/>
            <person name="Gibbs R."/>
        </authorList>
    </citation>
    <scope>NUCLEOTIDE SEQUENCE [LARGE SCALE GENOMIC DNA]</scope>
    <source>
        <strain evidence="3">DSM 15952 / CCUG 50447 / LMG 22039 / TP 1.5</strain>
    </source>
</reference>
<dbReference type="HOGENOM" id="CLU_122305_0_1_9"/>
<evidence type="ECO:0000259" key="1">
    <source>
        <dbReference type="PROSITE" id="PS51186"/>
    </source>
</evidence>
<comment type="caution">
    <text evidence="2">The sequence shown here is derived from an EMBL/GenBank/DDBJ whole genome shotgun (WGS) entry which is preliminary data.</text>
</comment>
<dbReference type="InterPro" id="IPR052829">
    <property type="entry name" value="N-acetyltransferase_domain"/>
</dbReference>
<dbReference type="InterPro" id="IPR000182">
    <property type="entry name" value="GNAT_dom"/>
</dbReference>
<dbReference type="Proteomes" id="UP000010296">
    <property type="component" value="Unassembled WGS sequence"/>
</dbReference>
<feature type="domain" description="N-acetyltransferase" evidence="1">
    <location>
        <begin position="12"/>
        <end position="152"/>
    </location>
</feature>
<accession>E6LDG4</accession>
<dbReference type="GO" id="GO:0016747">
    <property type="term" value="F:acyltransferase activity, transferring groups other than amino-acyl groups"/>
    <property type="evidence" value="ECO:0007669"/>
    <property type="project" value="InterPro"/>
</dbReference>
<keyword evidence="2" id="KW-0808">Transferase</keyword>
<dbReference type="CDD" id="cd04301">
    <property type="entry name" value="NAT_SF"/>
    <property type="match status" value="1"/>
</dbReference>
<dbReference type="STRING" id="888064.HMPREF9088_0404"/>
<dbReference type="PANTHER" id="PTHR43259:SF1">
    <property type="entry name" value="N-ACETYLTRANSFERASE DOMAIN-CONTAINING PROTEIN"/>
    <property type="match status" value="1"/>
</dbReference>
<dbReference type="EMBL" id="AEPV01000012">
    <property type="protein sequence ID" value="EFU74838.1"/>
    <property type="molecule type" value="Genomic_DNA"/>
</dbReference>
<feature type="non-terminal residue" evidence="2">
    <location>
        <position position="179"/>
    </location>
</feature>
<dbReference type="SUPFAM" id="SSF55729">
    <property type="entry name" value="Acyl-CoA N-acyltransferases (Nat)"/>
    <property type="match status" value="1"/>
</dbReference>
<dbReference type="PANTHER" id="PTHR43259">
    <property type="entry name" value="SPT10P"/>
    <property type="match status" value="1"/>
</dbReference>
<keyword evidence="3" id="KW-1185">Reference proteome</keyword>
<sequence>MTQEIYDHYLSQAIVAYAEDKVQAKTWTQEEALSLSTASFAELLPAVLATPNHFLFSLQLDEGQTIGSTWLFVKDTQAFIYDFEITATKRGQEYGKQALKAVDQWAATQGITGIGLHVFAHNQTAYHLYKKNRLRRDRFLYDPSCERVKKLRQNSFALKKTENPEVITQTFGFSVFFVS</sequence>
<evidence type="ECO:0000313" key="2">
    <source>
        <dbReference type="EMBL" id="EFU74838.1"/>
    </source>
</evidence>
<organism evidence="2 3">
    <name type="scientific">Enterococcus italicus (strain DSM 15952 / CCUG 50447 / LMG 22039 / TP 1.5)</name>
    <dbReference type="NCBI Taxonomy" id="888064"/>
    <lineage>
        <taxon>Bacteria</taxon>
        <taxon>Bacillati</taxon>
        <taxon>Bacillota</taxon>
        <taxon>Bacilli</taxon>
        <taxon>Lactobacillales</taxon>
        <taxon>Enterococcaceae</taxon>
        <taxon>Enterococcus</taxon>
    </lineage>
</organism>
<dbReference type="Gene3D" id="3.40.630.30">
    <property type="match status" value="1"/>
</dbReference>